<dbReference type="PANTHER" id="PTHR11461">
    <property type="entry name" value="SERINE PROTEASE INHIBITOR, SERPIN"/>
    <property type="match status" value="1"/>
</dbReference>
<dbReference type="SUPFAM" id="SSF56574">
    <property type="entry name" value="Serpins"/>
    <property type="match status" value="1"/>
</dbReference>
<dbReference type="InterPro" id="IPR023796">
    <property type="entry name" value="Serpin_dom"/>
</dbReference>
<dbReference type="Gene3D" id="2.30.39.10">
    <property type="entry name" value="Alpha-1-antitrypsin, domain 1"/>
    <property type="match status" value="1"/>
</dbReference>
<dbReference type="PANTHER" id="PTHR11461:SF211">
    <property type="entry name" value="GH10112P-RELATED"/>
    <property type="match status" value="1"/>
</dbReference>
<dbReference type="Pfam" id="PF00079">
    <property type="entry name" value="Serpin"/>
    <property type="match status" value="1"/>
</dbReference>
<proteinExistence type="inferred from homology"/>
<organism evidence="3 4">
    <name type="scientific">Coptis chinensis</name>
    <dbReference type="NCBI Taxonomy" id="261450"/>
    <lineage>
        <taxon>Eukaryota</taxon>
        <taxon>Viridiplantae</taxon>
        <taxon>Streptophyta</taxon>
        <taxon>Embryophyta</taxon>
        <taxon>Tracheophyta</taxon>
        <taxon>Spermatophyta</taxon>
        <taxon>Magnoliopsida</taxon>
        <taxon>Ranunculales</taxon>
        <taxon>Ranunculaceae</taxon>
        <taxon>Coptidoideae</taxon>
        <taxon>Coptis</taxon>
    </lineage>
</organism>
<evidence type="ECO:0000256" key="1">
    <source>
        <dbReference type="ARBA" id="ARBA00009500"/>
    </source>
</evidence>
<dbReference type="InterPro" id="IPR036186">
    <property type="entry name" value="Serpin_sf"/>
</dbReference>
<reference evidence="3 4" key="1">
    <citation type="submission" date="2020-10" db="EMBL/GenBank/DDBJ databases">
        <title>The Coptis chinensis genome and diversification of protoberbering-type alkaloids.</title>
        <authorList>
            <person name="Wang B."/>
            <person name="Shu S."/>
            <person name="Song C."/>
            <person name="Liu Y."/>
        </authorList>
    </citation>
    <scope>NUCLEOTIDE SEQUENCE [LARGE SCALE GENOMIC DNA]</scope>
    <source>
        <strain evidence="3">HL-2020</strain>
        <tissue evidence="3">Leaf</tissue>
    </source>
</reference>
<dbReference type="EMBL" id="JADFTS010000009">
    <property type="protein sequence ID" value="KAF9590793.1"/>
    <property type="molecule type" value="Genomic_DNA"/>
</dbReference>
<dbReference type="GO" id="GO:0005615">
    <property type="term" value="C:extracellular space"/>
    <property type="evidence" value="ECO:0007669"/>
    <property type="project" value="InterPro"/>
</dbReference>
<gene>
    <name evidence="3" type="ORF">IFM89_038385</name>
</gene>
<dbReference type="GO" id="GO:0004867">
    <property type="term" value="F:serine-type endopeptidase inhibitor activity"/>
    <property type="evidence" value="ECO:0007669"/>
    <property type="project" value="InterPro"/>
</dbReference>
<dbReference type="Proteomes" id="UP000631114">
    <property type="component" value="Unassembled WGS sequence"/>
</dbReference>
<accession>A0A835H3A4</accession>
<evidence type="ECO:0000313" key="4">
    <source>
        <dbReference type="Proteomes" id="UP000631114"/>
    </source>
</evidence>
<evidence type="ECO:0000259" key="2">
    <source>
        <dbReference type="Pfam" id="PF00079"/>
    </source>
</evidence>
<dbReference type="InterPro" id="IPR042178">
    <property type="entry name" value="Serpin_sf_1"/>
</dbReference>
<dbReference type="InterPro" id="IPR042185">
    <property type="entry name" value="Serpin_sf_2"/>
</dbReference>
<dbReference type="AlphaFoldDB" id="A0A835H3A4"/>
<evidence type="ECO:0000313" key="3">
    <source>
        <dbReference type="EMBL" id="KAF9590793.1"/>
    </source>
</evidence>
<dbReference type="OrthoDB" id="1063785at2759"/>
<comment type="caution">
    <text evidence="3">The sequence shown here is derived from an EMBL/GenBank/DDBJ whole genome shotgun (WGS) entry which is preliminary data.</text>
</comment>
<comment type="similarity">
    <text evidence="1">Belongs to the serpin family.</text>
</comment>
<protein>
    <recommendedName>
        <fullName evidence="2">Serpin domain-containing protein</fullName>
    </recommendedName>
</protein>
<sequence>MLWMKAIEITEEVNKWVEESTNGFIKSVIPNPLTPAMVFVLASALYFKGKWREPFDKSATKDSKFSLLDGNYVEIPLMTSPARLLAD</sequence>
<dbReference type="Gene3D" id="3.30.497.10">
    <property type="entry name" value="Antithrombin, subunit I, domain 2"/>
    <property type="match status" value="1"/>
</dbReference>
<keyword evidence="4" id="KW-1185">Reference proteome</keyword>
<dbReference type="InterPro" id="IPR000215">
    <property type="entry name" value="Serpin_fam"/>
</dbReference>
<feature type="domain" description="Serpin" evidence="2">
    <location>
        <begin position="9"/>
        <end position="80"/>
    </location>
</feature>
<name>A0A835H3A4_9MAGN</name>